<dbReference type="Gene3D" id="2.60.40.640">
    <property type="match status" value="2"/>
</dbReference>
<dbReference type="Pfam" id="PF02752">
    <property type="entry name" value="Arrestin_C"/>
    <property type="match status" value="1"/>
</dbReference>
<accession>A0A1Y2IGN9</accession>
<dbReference type="InterPro" id="IPR011022">
    <property type="entry name" value="Arrestin_C-like"/>
</dbReference>
<feature type="compositionally biased region" description="Low complexity" evidence="1">
    <location>
        <begin position="775"/>
        <end position="786"/>
    </location>
</feature>
<feature type="region of interest" description="Disordered" evidence="1">
    <location>
        <begin position="261"/>
        <end position="336"/>
    </location>
</feature>
<organism evidence="3 4">
    <name type="scientific">Trametes coccinea (strain BRFM310)</name>
    <name type="common">Pycnoporus coccineus</name>
    <dbReference type="NCBI Taxonomy" id="1353009"/>
    <lineage>
        <taxon>Eukaryota</taxon>
        <taxon>Fungi</taxon>
        <taxon>Dikarya</taxon>
        <taxon>Basidiomycota</taxon>
        <taxon>Agaricomycotina</taxon>
        <taxon>Agaricomycetes</taxon>
        <taxon>Polyporales</taxon>
        <taxon>Polyporaceae</taxon>
        <taxon>Trametes</taxon>
    </lineage>
</organism>
<feature type="compositionally biased region" description="Polar residues" evidence="1">
    <location>
        <begin position="108"/>
        <end position="117"/>
    </location>
</feature>
<dbReference type="GO" id="GO:0005829">
    <property type="term" value="C:cytosol"/>
    <property type="evidence" value="ECO:0007669"/>
    <property type="project" value="TreeGrafter"/>
</dbReference>
<dbReference type="SUPFAM" id="SSF81296">
    <property type="entry name" value="E set domains"/>
    <property type="match status" value="1"/>
</dbReference>
<feature type="compositionally biased region" description="Basic and acidic residues" evidence="1">
    <location>
        <begin position="142"/>
        <end position="160"/>
    </location>
</feature>
<feature type="region of interest" description="Disordered" evidence="1">
    <location>
        <begin position="735"/>
        <end position="802"/>
    </location>
</feature>
<reference evidence="3 4" key="1">
    <citation type="journal article" date="2015" name="Biotechnol. Biofuels">
        <title>Enhanced degradation of softwood versus hardwood by the white-rot fungus Pycnoporus coccineus.</title>
        <authorList>
            <person name="Couturier M."/>
            <person name="Navarro D."/>
            <person name="Chevret D."/>
            <person name="Henrissat B."/>
            <person name="Piumi F."/>
            <person name="Ruiz-Duenas F.J."/>
            <person name="Martinez A.T."/>
            <person name="Grigoriev I.V."/>
            <person name="Riley R."/>
            <person name="Lipzen A."/>
            <person name="Berrin J.G."/>
            <person name="Master E.R."/>
            <person name="Rosso M.N."/>
        </authorList>
    </citation>
    <scope>NUCLEOTIDE SEQUENCE [LARGE SCALE GENOMIC DNA]</scope>
    <source>
        <strain evidence="3 4">BRFM310</strain>
    </source>
</reference>
<feature type="compositionally biased region" description="Basic and acidic residues" evidence="1">
    <location>
        <begin position="276"/>
        <end position="286"/>
    </location>
</feature>
<proteinExistence type="predicted"/>
<dbReference type="InterPro" id="IPR011021">
    <property type="entry name" value="Arrestin-like_N"/>
</dbReference>
<gene>
    <name evidence="3" type="ORF">PYCCODRAFT_1469589</name>
</gene>
<dbReference type="GO" id="GO:0030674">
    <property type="term" value="F:protein-macromolecule adaptor activity"/>
    <property type="evidence" value="ECO:0007669"/>
    <property type="project" value="TreeGrafter"/>
</dbReference>
<dbReference type="EMBL" id="KZ084120">
    <property type="protein sequence ID" value="OSD00257.1"/>
    <property type="molecule type" value="Genomic_DNA"/>
</dbReference>
<dbReference type="AlphaFoldDB" id="A0A1Y2IGN9"/>
<dbReference type="GO" id="GO:0005886">
    <property type="term" value="C:plasma membrane"/>
    <property type="evidence" value="ECO:0007669"/>
    <property type="project" value="TreeGrafter"/>
</dbReference>
<sequence>MPSTAAKTHPHKTSLDIRLAESVVFLRAGDATGRQRNLQADAPPGMVRGLLVLNLAKPMRITSIEIELVGKTVTAWPEGVGARRVEITEEHEIYSQSYVFFRAGHTAGTGSRRNQSVGPGLALEHEDEDNSEHSSYMQPEGHSQERRGRSPLPHHRDHDGRNHRRYMSVDQTHYQRSFVSHHQNADLHAQLPMTPPYTPSYSPDITPHLSPTTTMIMQRSALGTYDESPARSLEDIRRAFQSELEAEHFYNSFAYDRARSQSRPAASSSGIWTPREVPDSRRVSFDEDREFQVGSSTSHLPHRVPSQTPVRGGSRAGSRTPSRQREGDAEDSVRGRKNKRFTFASALLEAMKDRVRSKSPMIEREHGRAGDVTPPRGRPRDRVILEEPEKPHKELSTLEKVSEVLGIELDDGREHGVGWKEFRRGVYTYPISFAIPANSPPTLHVDYGSVTWKLKAVVHRPGAFKAKLQTSQEITVIATPCEDDTEESESIIVERQWDTQMQYLIAISGRSFPIGGTMPISITFMPWTKMKIHRISVLIEERVDYWTQFKRIARTDPINRVSLLALKYPKKDGPPILPLISDDPDALRQSPLMEVIDPNDDLGEIVSSLMGPGPWTIRKELQLPRAGESLHTTNKNRRSNISVSHMLKIIFRVERGDDHAVDPQTGKRKLFDIVVQTPVHILSHLCNPEYISLPPYSQLPDPTTTAAPAAQPALSILSDGDIYVPPPLVSPALYASPGSGSHTPVRSPSVSAHPSATSSLSGHSPGPGHLHRMESGLSDDSLLPSGAQSPLPGGAGAAVSVVSPPLSRRHSLQQLPQVQERATTELFEQLVAGEVSEEGEAPPSYEDAVVEGAAGRSGVAVPPGPVAAGPHHG</sequence>
<dbReference type="InterPro" id="IPR014752">
    <property type="entry name" value="Arrestin-like_C"/>
</dbReference>
<feature type="compositionally biased region" description="Low complexity" evidence="1">
    <location>
        <begin position="758"/>
        <end position="768"/>
    </location>
</feature>
<dbReference type="OrthoDB" id="2238745at2759"/>
<dbReference type="SMART" id="SM01017">
    <property type="entry name" value="Arrestin_C"/>
    <property type="match status" value="1"/>
</dbReference>
<feature type="region of interest" description="Disordered" evidence="1">
    <location>
        <begin position="357"/>
        <end position="380"/>
    </location>
</feature>
<evidence type="ECO:0000256" key="1">
    <source>
        <dbReference type="SAM" id="MobiDB-lite"/>
    </source>
</evidence>
<dbReference type="PANTHER" id="PTHR11188">
    <property type="entry name" value="ARRESTIN DOMAIN CONTAINING PROTEIN"/>
    <property type="match status" value="1"/>
</dbReference>
<protein>
    <recommendedName>
        <fullName evidence="2">Arrestin C-terminal-like domain-containing protein</fullName>
    </recommendedName>
</protein>
<name>A0A1Y2IGN9_TRAC3</name>
<dbReference type="Pfam" id="PF00339">
    <property type="entry name" value="Arrestin_N"/>
    <property type="match status" value="1"/>
</dbReference>
<keyword evidence="4" id="KW-1185">Reference proteome</keyword>
<evidence type="ECO:0000313" key="3">
    <source>
        <dbReference type="EMBL" id="OSD00257.1"/>
    </source>
</evidence>
<feature type="compositionally biased region" description="Polar residues" evidence="1">
    <location>
        <begin position="738"/>
        <end position="757"/>
    </location>
</feature>
<feature type="compositionally biased region" description="Polar residues" evidence="1">
    <location>
        <begin position="293"/>
        <end position="309"/>
    </location>
</feature>
<dbReference type="GO" id="GO:0070086">
    <property type="term" value="P:ubiquitin-dependent endocytosis"/>
    <property type="evidence" value="ECO:0007669"/>
    <property type="project" value="TreeGrafter"/>
</dbReference>
<feature type="compositionally biased region" description="Basic and acidic residues" evidence="1">
    <location>
        <begin position="357"/>
        <end position="369"/>
    </location>
</feature>
<dbReference type="Proteomes" id="UP000193067">
    <property type="component" value="Unassembled WGS sequence"/>
</dbReference>
<dbReference type="InterPro" id="IPR050357">
    <property type="entry name" value="Arrestin_domain-protein"/>
</dbReference>
<dbReference type="PANTHER" id="PTHR11188:SF17">
    <property type="entry name" value="FI21816P1"/>
    <property type="match status" value="1"/>
</dbReference>
<feature type="compositionally biased region" description="Basic and acidic residues" evidence="1">
    <location>
        <begin position="323"/>
        <end position="334"/>
    </location>
</feature>
<dbReference type="STRING" id="1353009.A0A1Y2IGN9"/>
<dbReference type="GO" id="GO:0031625">
    <property type="term" value="F:ubiquitin protein ligase binding"/>
    <property type="evidence" value="ECO:0007669"/>
    <property type="project" value="TreeGrafter"/>
</dbReference>
<dbReference type="InterPro" id="IPR014756">
    <property type="entry name" value="Ig_E-set"/>
</dbReference>
<feature type="region of interest" description="Disordered" evidence="1">
    <location>
        <begin position="107"/>
        <end position="163"/>
    </location>
</feature>
<evidence type="ECO:0000259" key="2">
    <source>
        <dbReference type="SMART" id="SM01017"/>
    </source>
</evidence>
<evidence type="ECO:0000313" key="4">
    <source>
        <dbReference type="Proteomes" id="UP000193067"/>
    </source>
</evidence>
<feature type="domain" description="Arrestin C-terminal-like" evidence="2">
    <location>
        <begin position="497"/>
        <end position="686"/>
    </location>
</feature>